<feature type="domain" description="BTB" evidence="7">
    <location>
        <begin position="119"/>
        <end position="184"/>
    </location>
</feature>
<dbReference type="InterPro" id="IPR000210">
    <property type="entry name" value="BTB/POZ_dom"/>
</dbReference>
<feature type="compositionally biased region" description="Basic and acidic residues" evidence="6">
    <location>
        <begin position="242"/>
        <end position="257"/>
    </location>
</feature>
<dbReference type="GO" id="GO:0048813">
    <property type="term" value="P:dendrite morphogenesis"/>
    <property type="evidence" value="ECO:0007669"/>
    <property type="project" value="UniProtKB-ARBA"/>
</dbReference>
<dbReference type="PANTHER" id="PTHR23110:SF111">
    <property type="entry name" value="LONGITUDINALS LACKING PROTEIN, ISOFORMS F_I_K_T"/>
    <property type="match status" value="1"/>
</dbReference>
<dbReference type="GO" id="GO:0006357">
    <property type="term" value="P:regulation of transcription by RNA polymerase II"/>
    <property type="evidence" value="ECO:0007669"/>
    <property type="project" value="TreeGrafter"/>
</dbReference>
<dbReference type="Pfam" id="PF00651">
    <property type="entry name" value="BTB"/>
    <property type="match status" value="1"/>
</dbReference>
<dbReference type="Gene3D" id="3.30.710.10">
    <property type="entry name" value="Potassium Channel Kv1.1, Chain A"/>
    <property type="match status" value="1"/>
</dbReference>
<dbReference type="CDD" id="cd18315">
    <property type="entry name" value="BTB_POZ_BAB-like"/>
    <property type="match status" value="1"/>
</dbReference>
<feature type="region of interest" description="Disordered" evidence="6">
    <location>
        <begin position="224"/>
        <end position="263"/>
    </location>
</feature>
<accession>A0A7R8X857</accession>
<dbReference type="GO" id="GO:0045476">
    <property type="term" value="P:nurse cell apoptotic process"/>
    <property type="evidence" value="ECO:0007669"/>
    <property type="project" value="UniProtKB-ARBA"/>
</dbReference>
<keyword evidence="1" id="KW-0217">Developmental protein</keyword>
<keyword evidence="9" id="KW-1185">Reference proteome</keyword>
<keyword evidence="2" id="KW-0221">Differentiation</keyword>
<evidence type="ECO:0000256" key="2">
    <source>
        <dbReference type="ARBA" id="ARBA00022782"/>
    </source>
</evidence>
<keyword evidence="4" id="KW-0539">Nucleus</keyword>
<dbReference type="GO" id="GO:0016199">
    <property type="term" value="P:axon midline choice point recognition"/>
    <property type="evidence" value="ECO:0007669"/>
    <property type="project" value="UniProtKB-ARBA"/>
</dbReference>
<dbReference type="PANTHER" id="PTHR23110">
    <property type="entry name" value="BTB DOMAIN TRANSCRIPTION FACTOR"/>
    <property type="match status" value="1"/>
</dbReference>
<protein>
    <recommendedName>
        <fullName evidence="7">BTB domain-containing protein</fullName>
    </recommendedName>
</protein>
<dbReference type="Proteomes" id="UP000677054">
    <property type="component" value="Unassembled WGS sequence"/>
</dbReference>
<dbReference type="OrthoDB" id="2311693at2759"/>
<reference evidence="8" key="1">
    <citation type="submission" date="2020-11" db="EMBL/GenBank/DDBJ databases">
        <authorList>
            <person name="Tran Van P."/>
        </authorList>
    </citation>
    <scope>NUCLEOTIDE SEQUENCE</scope>
</reference>
<dbReference type="InterPro" id="IPR011333">
    <property type="entry name" value="SKP1/BTB/POZ_sf"/>
</dbReference>
<dbReference type="GO" id="GO:0007526">
    <property type="term" value="P:larval somatic muscle development"/>
    <property type="evidence" value="ECO:0007669"/>
    <property type="project" value="UniProtKB-ARBA"/>
</dbReference>
<dbReference type="SUPFAM" id="SSF54695">
    <property type="entry name" value="POZ domain"/>
    <property type="match status" value="1"/>
</dbReference>
<keyword evidence="3" id="KW-0524">Neurogenesis</keyword>
<evidence type="ECO:0000256" key="4">
    <source>
        <dbReference type="ARBA" id="ARBA00023242"/>
    </source>
</evidence>
<dbReference type="InterPro" id="IPR051095">
    <property type="entry name" value="Dros_DevTransReg"/>
</dbReference>
<gene>
    <name evidence="8" type="ORF">DSTB1V02_LOCUS1468</name>
</gene>
<evidence type="ECO:0000256" key="5">
    <source>
        <dbReference type="ARBA" id="ARBA00037382"/>
    </source>
</evidence>
<organism evidence="8">
    <name type="scientific">Darwinula stevensoni</name>
    <dbReference type="NCBI Taxonomy" id="69355"/>
    <lineage>
        <taxon>Eukaryota</taxon>
        <taxon>Metazoa</taxon>
        <taxon>Ecdysozoa</taxon>
        <taxon>Arthropoda</taxon>
        <taxon>Crustacea</taxon>
        <taxon>Oligostraca</taxon>
        <taxon>Ostracoda</taxon>
        <taxon>Podocopa</taxon>
        <taxon>Podocopida</taxon>
        <taxon>Darwinulocopina</taxon>
        <taxon>Darwinuloidea</taxon>
        <taxon>Darwinulidae</taxon>
        <taxon>Darwinula</taxon>
    </lineage>
</organism>
<evidence type="ECO:0000256" key="3">
    <source>
        <dbReference type="ARBA" id="ARBA00022902"/>
    </source>
</evidence>
<dbReference type="AlphaFoldDB" id="A0A7R8X857"/>
<evidence type="ECO:0000256" key="6">
    <source>
        <dbReference type="SAM" id="MobiDB-lite"/>
    </source>
</evidence>
<name>A0A7R8X857_9CRUS</name>
<evidence type="ECO:0000256" key="1">
    <source>
        <dbReference type="ARBA" id="ARBA00022473"/>
    </source>
</evidence>
<evidence type="ECO:0000313" key="8">
    <source>
        <dbReference type="EMBL" id="CAD7241480.1"/>
    </source>
</evidence>
<dbReference type="GO" id="GO:0005634">
    <property type="term" value="C:nucleus"/>
    <property type="evidence" value="ECO:0007669"/>
    <property type="project" value="UniProtKB-ARBA"/>
</dbReference>
<dbReference type="GO" id="GO:0007464">
    <property type="term" value="P:R3/R4 cell fate commitment"/>
    <property type="evidence" value="ECO:0007669"/>
    <property type="project" value="UniProtKB-ARBA"/>
</dbReference>
<dbReference type="PROSITE" id="PS50097">
    <property type="entry name" value="BTB"/>
    <property type="match status" value="1"/>
</dbReference>
<dbReference type="GO" id="GO:0045467">
    <property type="term" value="P:R7 cell development"/>
    <property type="evidence" value="ECO:0007669"/>
    <property type="project" value="UniProtKB-ARBA"/>
</dbReference>
<sequence>MRHRWNAEDRTCVAEVAVRRELKATMLLQGEDELKDVVKLGVDSACIRPRTVHDHFGCDEGAGNRLDDGFLEYEYPFKHGREEMQQKASDDQQFCLRWNDFPRNLCSGFDALRQEEVFVDVTLSCEGKHIKAHRIVLSSCSPYFMNLLKGTPCSHPIIILRDVSYKNLCKLLTFIYCGQVNISQGELEEFLQMAVSLQIQGLASDSLTGAEESECTSGKVIAQVQEGDKYEEEEDDNDDKDVDEKEDRERSRNKADGIQDQPGELGASALSYCLQDGKMDLNDRALFGCQVTRATENHQQIDAMIQEDQQIKIGDVAEKLKPLEPRPCPICNKVISNKGNLFVHGNLTGQCYKDEILQPIVLPYCLVLQNIGSGVTLQDDDARPHWAQPNQQKGLASQFTALLSHCGYTTSSGSIEHLPQDARHVYLI</sequence>
<proteinExistence type="predicted"/>
<comment type="function">
    <text evidence="5">Putative transcription factor required for axon growth and guidance in the central and peripheral nervous systems. Repels CNS axons away from the midline by promoting the expression of the midline repellent sli and its receptor robo.</text>
</comment>
<dbReference type="GO" id="GO:0035167">
    <property type="term" value="P:larval lymph gland hemopoiesis"/>
    <property type="evidence" value="ECO:0007669"/>
    <property type="project" value="UniProtKB-ARBA"/>
</dbReference>
<evidence type="ECO:0000313" key="9">
    <source>
        <dbReference type="Proteomes" id="UP000677054"/>
    </source>
</evidence>
<dbReference type="EMBL" id="LR899655">
    <property type="protein sequence ID" value="CAD7241480.1"/>
    <property type="molecule type" value="Genomic_DNA"/>
</dbReference>
<dbReference type="GO" id="GO:0008406">
    <property type="term" value="P:gonad development"/>
    <property type="evidence" value="ECO:0007669"/>
    <property type="project" value="UniProtKB-ARBA"/>
</dbReference>
<feature type="compositionally biased region" description="Acidic residues" evidence="6">
    <location>
        <begin position="229"/>
        <end position="241"/>
    </location>
</feature>
<evidence type="ECO:0000259" key="7">
    <source>
        <dbReference type="PROSITE" id="PS50097"/>
    </source>
</evidence>
<dbReference type="SMART" id="SM00225">
    <property type="entry name" value="BTB"/>
    <property type="match status" value="1"/>
</dbReference>
<dbReference type="EMBL" id="CAJPEV010000138">
    <property type="protein sequence ID" value="CAG0881241.1"/>
    <property type="molecule type" value="Genomic_DNA"/>
</dbReference>